<dbReference type="InterPro" id="IPR036291">
    <property type="entry name" value="NAD(P)-bd_dom_sf"/>
</dbReference>
<dbReference type="InterPro" id="IPR014026">
    <property type="entry name" value="UDP-Glc/GDP-Man_DH_dimer"/>
</dbReference>
<dbReference type="GO" id="GO:0051287">
    <property type="term" value="F:NAD binding"/>
    <property type="evidence" value="ECO:0007669"/>
    <property type="project" value="InterPro"/>
</dbReference>
<organism evidence="6 7">
    <name type="scientific">Geodermatophilus normandii</name>
    <dbReference type="NCBI Taxonomy" id="1137989"/>
    <lineage>
        <taxon>Bacteria</taxon>
        <taxon>Bacillati</taxon>
        <taxon>Actinomycetota</taxon>
        <taxon>Actinomycetes</taxon>
        <taxon>Geodermatophilales</taxon>
        <taxon>Geodermatophilaceae</taxon>
        <taxon>Geodermatophilus</taxon>
    </lineage>
</organism>
<evidence type="ECO:0000259" key="5">
    <source>
        <dbReference type="SMART" id="SM00984"/>
    </source>
</evidence>
<evidence type="ECO:0000313" key="7">
    <source>
        <dbReference type="Proteomes" id="UP000471126"/>
    </source>
</evidence>
<protein>
    <submittedName>
        <fullName evidence="6">Nucleotide sugar dehydrogenase</fullName>
    </submittedName>
</protein>
<dbReference type="RefSeq" id="WP_163476059.1">
    <property type="nucleotide sequence ID" value="NZ_JAAGWE010000012.1"/>
</dbReference>
<dbReference type="PIRSF" id="PIRSF000124">
    <property type="entry name" value="UDPglc_GDPman_dh"/>
    <property type="match status" value="1"/>
</dbReference>
<reference evidence="6 7" key="1">
    <citation type="submission" date="2019-12" db="EMBL/GenBank/DDBJ databases">
        <title>WGS of CPCC 203550 I12A-02606.</title>
        <authorList>
            <person name="Jiang Z."/>
        </authorList>
    </citation>
    <scope>NUCLEOTIDE SEQUENCE [LARGE SCALE GENOMIC DNA]</scope>
    <source>
        <strain evidence="6 7">I12A-02606</strain>
    </source>
</reference>
<dbReference type="Proteomes" id="UP000471126">
    <property type="component" value="Unassembled WGS sequence"/>
</dbReference>
<proteinExistence type="inferred from homology"/>
<keyword evidence="2" id="KW-0560">Oxidoreductase</keyword>
<dbReference type="Pfam" id="PF00984">
    <property type="entry name" value="UDPG_MGDP_dh"/>
    <property type="match status" value="1"/>
</dbReference>
<dbReference type="InterPro" id="IPR008927">
    <property type="entry name" value="6-PGluconate_DH-like_C_sf"/>
</dbReference>
<dbReference type="InterPro" id="IPR028359">
    <property type="entry name" value="UDP_ManNAc/GlcNAc_DH"/>
</dbReference>
<gene>
    <name evidence="6" type="ORF">GCU54_07675</name>
</gene>
<dbReference type="AlphaFoldDB" id="A0A6P0GF84"/>
<evidence type="ECO:0000256" key="1">
    <source>
        <dbReference type="ARBA" id="ARBA00006601"/>
    </source>
</evidence>
<dbReference type="InterPro" id="IPR036220">
    <property type="entry name" value="UDP-Glc/GDP-Man_DH_C_sf"/>
</dbReference>
<comment type="caution">
    <text evidence="6">The sequence shown here is derived from an EMBL/GenBank/DDBJ whole genome shotgun (WGS) entry which is preliminary data.</text>
</comment>
<keyword evidence="3" id="KW-0520">NAD</keyword>
<sequence>MDHQAFPQFSFDVCIVGTGRVGLPLGLSLIEAGVAAIGYDVSAELRDAVNAGVMPFQEPGYEELISSRKFRVEATPAVVSECASIIVTVGTPLHNHVETDLSQIQRVLEDLAPHLRPGQLLCLRSTVSPGTTEFARKWIERHTDFTVGRDFFVAFCPERLAEGKAYVEVRTLPQIIGTQDAGSRARADALFERLTEEILHTDFVTAELVKLFNNILRYVHFALANNFAMIADDFGANIYEARRLANHHYPRSFLAAPGLTAGTCLRKDFGMINEWNPYPDMFLSAWKLNEYVPNFLVENLRQRVELHDKVVVILGFSFKADTDDVRDSLVPKLWRYIHRQLPAEIRVSDHNLADPIPEPSIRSPRNWPVAEAVAGAEVVFVATNHTGYREVLEQLATDSPEAWVSDIWNVGGIDQVFYKAGQLLERPATGPVARGADATHDVGRVVTR</sequence>
<evidence type="ECO:0000256" key="4">
    <source>
        <dbReference type="PIRNR" id="PIRNR000124"/>
    </source>
</evidence>
<dbReference type="GO" id="GO:0016628">
    <property type="term" value="F:oxidoreductase activity, acting on the CH-CH group of donors, NAD or NADP as acceptor"/>
    <property type="evidence" value="ECO:0007669"/>
    <property type="project" value="InterPro"/>
</dbReference>
<dbReference type="PANTHER" id="PTHR43491:SF2">
    <property type="entry name" value="UDP-N-ACETYL-D-MANNOSAMINE DEHYDROGENASE"/>
    <property type="match status" value="1"/>
</dbReference>
<evidence type="ECO:0000256" key="3">
    <source>
        <dbReference type="ARBA" id="ARBA00023027"/>
    </source>
</evidence>
<dbReference type="EMBL" id="JAAGWE010000012">
    <property type="protein sequence ID" value="NEM05900.1"/>
    <property type="molecule type" value="Genomic_DNA"/>
</dbReference>
<dbReference type="Gene3D" id="3.40.50.720">
    <property type="entry name" value="NAD(P)-binding Rossmann-like Domain"/>
    <property type="match status" value="2"/>
</dbReference>
<dbReference type="NCBIfam" id="TIGR03026">
    <property type="entry name" value="NDP-sugDHase"/>
    <property type="match status" value="1"/>
</dbReference>
<dbReference type="PANTHER" id="PTHR43491">
    <property type="entry name" value="UDP-N-ACETYL-D-MANNOSAMINE DEHYDROGENASE"/>
    <property type="match status" value="1"/>
</dbReference>
<dbReference type="SUPFAM" id="SSF52413">
    <property type="entry name" value="UDP-glucose/GDP-mannose dehydrogenase C-terminal domain"/>
    <property type="match status" value="1"/>
</dbReference>
<comment type="similarity">
    <text evidence="1 4">Belongs to the UDP-glucose/GDP-mannose dehydrogenase family.</text>
</comment>
<name>A0A6P0GF84_9ACTN</name>
<dbReference type="InterPro" id="IPR001732">
    <property type="entry name" value="UDP-Glc/GDP-Man_DH_N"/>
</dbReference>
<dbReference type="InterPro" id="IPR017476">
    <property type="entry name" value="UDP-Glc/GDP-Man"/>
</dbReference>
<feature type="domain" description="UDP-glucose/GDP-mannose dehydrogenase C-terminal" evidence="5">
    <location>
        <begin position="312"/>
        <end position="412"/>
    </location>
</feature>
<dbReference type="SUPFAM" id="SSF51735">
    <property type="entry name" value="NAD(P)-binding Rossmann-fold domains"/>
    <property type="match status" value="1"/>
</dbReference>
<dbReference type="GO" id="GO:0016616">
    <property type="term" value="F:oxidoreductase activity, acting on the CH-OH group of donors, NAD or NADP as acceptor"/>
    <property type="evidence" value="ECO:0007669"/>
    <property type="project" value="InterPro"/>
</dbReference>
<dbReference type="SMART" id="SM00984">
    <property type="entry name" value="UDPG_MGDP_dh_C"/>
    <property type="match status" value="1"/>
</dbReference>
<dbReference type="GO" id="GO:0000271">
    <property type="term" value="P:polysaccharide biosynthetic process"/>
    <property type="evidence" value="ECO:0007669"/>
    <property type="project" value="InterPro"/>
</dbReference>
<dbReference type="PIRSF" id="PIRSF500136">
    <property type="entry name" value="UDP_ManNAc_DH"/>
    <property type="match status" value="1"/>
</dbReference>
<accession>A0A6P0GF84</accession>
<dbReference type="SUPFAM" id="SSF48179">
    <property type="entry name" value="6-phosphogluconate dehydrogenase C-terminal domain-like"/>
    <property type="match status" value="1"/>
</dbReference>
<dbReference type="InterPro" id="IPR014027">
    <property type="entry name" value="UDP-Glc/GDP-Man_DH_C"/>
</dbReference>
<evidence type="ECO:0000256" key="2">
    <source>
        <dbReference type="ARBA" id="ARBA00023002"/>
    </source>
</evidence>
<dbReference type="Pfam" id="PF03720">
    <property type="entry name" value="UDPG_MGDP_dh_C"/>
    <property type="match status" value="1"/>
</dbReference>
<dbReference type="Pfam" id="PF03721">
    <property type="entry name" value="UDPG_MGDP_dh_N"/>
    <property type="match status" value="1"/>
</dbReference>
<evidence type="ECO:0000313" key="6">
    <source>
        <dbReference type="EMBL" id="NEM05900.1"/>
    </source>
</evidence>